<organism evidence="2 3">
    <name type="scientific">Segatella copri</name>
    <dbReference type="NCBI Taxonomy" id="165179"/>
    <lineage>
        <taxon>Bacteria</taxon>
        <taxon>Pseudomonadati</taxon>
        <taxon>Bacteroidota</taxon>
        <taxon>Bacteroidia</taxon>
        <taxon>Bacteroidales</taxon>
        <taxon>Prevotellaceae</taxon>
        <taxon>Segatella</taxon>
    </lineage>
</organism>
<dbReference type="RefSeq" id="WP_153139171.1">
    <property type="nucleotide sequence ID" value="NZ_VZAP01000139.1"/>
</dbReference>
<accession>A0AA91A858</accession>
<reference evidence="3" key="1">
    <citation type="submission" date="2019-09" db="EMBL/GenBank/DDBJ databases">
        <title>Distinct polysaccharide growth profiles of human intestinal Prevotella copri isolates.</title>
        <authorList>
            <person name="Fehlner-Peach H."/>
            <person name="Magnabosco C."/>
            <person name="Raghavan V."/>
            <person name="Scher J.U."/>
            <person name="Tett A."/>
            <person name="Cox L.M."/>
            <person name="Gottsegen C."/>
            <person name="Watters A."/>
            <person name="Wiltshire- Gordon J.D."/>
            <person name="Segata N."/>
            <person name="Bonneau R."/>
            <person name="Littman D.R."/>
        </authorList>
    </citation>
    <scope>NUCLEOTIDE SEQUENCE [LARGE SCALE GENOMIC DNA]</scope>
    <source>
        <strain evidence="3">iAU3127</strain>
    </source>
</reference>
<sequence length="346" mass="38810">MKVYSFLKKYVLVLLGVLAFASCSDDDNAGVMSSKVMLNQELVASNYSFIWNGVTSPRKDDVKAKFEAVEGDSTKMKMTISGIVPSSDDDIQLVVDVLPQADEIQYQGKVENSDYDMTVSGVYFPSRSSVGHYFKLKVVYNVVKEALLKQPFTFNFKKVCTAVKSGDARFMTIDGVEYAYSQLAESTLSGMSNLYAKTDSVAKLTFSNDGKLTIDMLSNNKGETVSSNLMTIKYWLTNQSHDMILEFTKAQAESFTAKFLNAGTPDVERLFTKYKSEDKYILRAAYDVDGKLAIMLNSPYNANAMDLYVRGKFADVKDELLKKQTLVFLDILKEYPNVWGLYFVSE</sequence>
<dbReference type="EMBL" id="VZAP01000139">
    <property type="protein sequence ID" value="MQO93238.1"/>
    <property type="molecule type" value="Genomic_DNA"/>
</dbReference>
<evidence type="ECO:0000256" key="1">
    <source>
        <dbReference type="SAM" id="SignalP"/>
    </source>
</evidence>
<name>A0AA91A858_9BACT</name>
<comment type="caution">
    <text evidence="2">The sequence shown here is derived from an EMBL/GenBank/DDBJ whole genome shotgun (WGS) entry which is preliminary data.</text>
</comment>
<evidence type="ECO:0000313" key="3">
    <source>
        <dbReference type="Proteomes" id="UP000421283"/>
    </source>
</evidence>
<dbReference type="AlphaFoldDB" id="A0AA91A858"/>
<evidence type="ECO:0000313" key="2">
    <source>
        <dbReference type="EMBL" id="MQO93238.1"/>
    </source>
</evidence>
<gene>
    <name evidence="2" type="ORF">F7D31_11335</name>
</gene>
<protein>
    <submittedName>
        <fullName evidence="2">Uncharacterized protein</fullName>
    </submittedName>
</protein>
<keyword evidence="1" id="KW-0732">Signal</keyword>
<dbReference type="PROSITE" id="PS51257">
    <property type="entry name" value="PROKAR_LIPOPROTEIN"/>
    <property type="match status" value="1"/>
</dbReference>
<dbReference type="Proteomes" id="UP000421283">
    <property type="component" value="Unassembled WGS sequence"/>
</dbReference>
<proteinExistence type="predicted"/>
<feature type="signal peptide" evidence="1">
    <location>
        <begin position="1"/>
        <end position="29"/>
    </location>
</feature>
<feature type="chain" id="PRO_5041678739" evidence="1">
    <location>
        <begin position="30"/>
        <end position="346"/>
    </location>
</feature>